<dbReference type="InterPro" id="IPR050796">
    <property type="entry name" value="SCF_F-box_component"/>
</dbReference>
<organism evidence="2 3">
    <name type="scientific">Ceratopteris richardii</name>
    <name type="common">Triangle waterfern</name>
    <dbReference type="NCBI Taxonomy" id="49495"/>
    <lineage>
        <taxon>Eukaryota</taxon>
        <taxon>Viridiplantae</taxon>
        <taxon>Streptophyta</taxon>
        <taxon>Embryophyta</taxon>
        <taxon>Tracheophyta</taxon>
        <taxon>Polypodiopsida</taxon>
        <taxon>Polypodiidae</taxon>
        <taxon>Polypodiales</taxon>
        <taxon>Pteridineae</taxon>
        <taxon>Pteridaceae</taxon>
        <taxon>Parkerioideae</taxon>
        <taxon>Ceratopteris</taxon>
    </lineage>
</organism>
<dbReference type="Pfam" id="PF00646">
    <property type="entry name" value="F-box"/>
    <property type="match status" value="1"/>
</dbReference>
<dbReference type="PANTHER" id="PTHR31672">
    <property type="entry name" value="BNACNNG10540D PROTEIN"/>
    <property type="match status" value="1"/>
</dbReference>
<dbReference type="EMBL" id="CM035417">
    <property type="protein sequence ID" value="KAH7424144.1"/>
    <property type="molecule type" value="Genomic_DNA"/>
</dbReference>
<dbReference type="AlphaFoldDB" id="A0A8T2TRV1"/>
<sequence>MEQLTDEVLLNIFSRLNAYDMIRAAFCCRALRAAVTSNGRSISHSSVISFLSKGYLHQSCFWAHDPSRHAWLSISADFLTSIGIRYGKLVAADGGLVCLKARAATNLSNGSAQKSALVICNPIIRSSRLVFFPDQTQRPLAICMKYKGASDGYDLFALIQRSAHSCSMLKYISSTSSWRLMASVTSRNGYYLACNTIISCNSVLYAVWRKFEDWRIFALDGGKWAEIGVPLITAAAFKQKVLLMDVAGILHIAVLVHNRWLEVRDLCIWKLQDNKKNWVEVSRMPIVLIELCRKRFKTDRLVNCLSKNGIAYIVFGSFNGQWDVIMYDVHKDEWQRIEQEKVYLGNSKVIFRHPMVIFEPSFEATP</sequence>
<reference evidence="2" key="1">
    <citation type="submission" date="2021-08" db="EMBL/GenBank/DDBJ databases">
        <title>WGS assembly of Ceratopteris richardii.</title>
        <authorList>
            <person name="Marchant D.B."/>
            <person name="Chen G."/>
            <person name="Jenkins J."/>
            <person name="Shu S."/>
            <person name="Leebens-Mack J."/>
            <person name="Grimwood J."/>
            <person name="Schmutz J."/>
            <person name="Soltis P."/>
            <person name="Soltis D."/>
            <person name="Chen Z.-H."/>
        </authorList>
    </citation>
    <scope>NUCLEOTIDE SEQUENCE</scope>
    <source>
        <strain evidence="2">Whitten #5841</strain>
        <tissue evidence="2">Leaf</tissue>
    </source>
</reference>
<gene>
    <name evidence="2" type="ORF">KP509_12G092100</name>
</gene>
<dbReference type="CDD" id="cd09917">
    <property type="entry name" value="F-box_SF"/>
    <property type="match status" value="1"/>
</dbReference>
<feature type="domain" description="F-box" evidence="1">
    <location>
        <begin position="1"/>
        <end position="45"/>
    </location>
</feature>
<comment type="caution">
    <text evidence="2">The sequence shown here is derived from an EMBL/GenBank/DDBJ whole genome shotgun (WGS) entry which is preliminary data.</text>
</comment>
<evidence type="ECO:0000313" key="2">
    <source>
        <dbReference type="EMBL" id="KAH7424144.1"/>
    </source>
</evidence>
<dbReference type="InterPro" id="IPR036047">
    <property type="entry name" value="F-box-like_dom_sf"/>
</dbReference>
<dbReference type="SMART" id="SM00256">
    <property type="entry name" value="FBOX"/>
    <property type="match status" value="1"/>
</dbReference>
<protein>
    <recommendedName>
        <fullName evidence="1">F-box domain-containing protein</fullName>
    </recommendedName>
</protein>
<dbReference type="InterPro" id="IPR011043">
    <property type="entry name" value="Gal_Oxase/kelch_b-propeller"/>
</dbReference>
<dbReference type="PROSITE" id="PS50181">
    <property type="entry name" value="FBOX"/>
    <property type="match status" value="1"/>
</dbReference>
<keyword evidence="3" id="KW-1185">Reference proteome</keyword>
<evidence type="ECO:0000259" key="1">
    <source>
        <dbReference type="PROSITE" id="PS50181"/>
    </source>
</evidence>
<proteinExistence type="predicted"/>
<dbReference type="SUPFAM" id="SSF50965">
    <property type="entry name" value="Galactose oxidase, central domain"/>
    <property type="match status" value="1"/>
</dbReference>
<accession>A0A8T2TRV1</accession>
<dbReference type="Gene3D" id="1.20.1280.50">
    <property type="match status" value="1"/>
</dbReference>
<name>A0A8T2TRV1_CERRI</name>
<evidence type="ECO:0000313" key="3">
    <source>
        <dbReference type="Proteomes" id="UP000825935"/>
    </source>
</evidence>
<dbReference type="Proteomes" id="UP000825935">
    <property type="component" value="Chromosome 12"/>
</dbReference>
<dbReference type="SUPFAM" id="SSF81383">
    <property type="entry name" value="F-box domain"/>
    <property type="match status" value="1"/>
</dbReference>
<dbReference type="InterPro" id="IPR001810">
    <property type="entry name" value="F-box_dom"/>
</dbReference>
<dbReference type="OrthoDB" id="591557at2759"/>